<evidence type="ECO:0000313" key="3">
    <source>
        <dbReference type="Proteomes" id="UP001500888"/>
    </source>
</evidence>
<dbReference type="Proteomes" id="UP001500888">
    <property type="component" value="Unassembled WGS sequence"/>
</dbReference>
<keyword evidence="3" id="KW-1185">Reference proteome</keyword>
<feature type="compositionally biased region" description="Basic and acidic residues" evidence="1">
    <location>
        <begin position="1"/>
        <end position="14"/>
    </location>
</feature>
<reference evidence="3" key="1">
    <citation type="journal article" date="2019" name="Int. J. Syst. Evol. Microbiol.">
        <title>The Global Catalogue of Microorganisms (GCM) 10K type strain sequencing project: providing services to taxonomists for standard genome sequencing and annotation.</title>
        <authorList>
            <consortium name="The Broad Institute Genomics Platform"/>
            <consortium name="The Broad Institute Genome Sequencing Center for Infectious Disease"/>
            <person name="Wu L."/>
            <person name="Ma J."/>
        </authorList>
    </citation>
    <scope>NUCLEOTIDE SEQUENCE [LARGE SCALE GENOMIC DNA]</scope>
    <source>
        <strain evidence="3">JCM 16908</strain>
    </source>
</reference>
<proteinExistence type="predicted"/>
<organism evidence="2 3">
    <name type="scientific">Sphaerisporangium flaviroseum</name>
    <dbReference type="NCBI Taxonomy" id="509199"/>
    <lineage>
        <taxon>Bacteria</taxon>
        <taxon>Bacillati</taxon>
        <taxon>Actinomycetota</taxon>
        <taxon>Actinomycetes</taxon>
        <taxon>Streptosporangiales</taxon>
        <taxon>Streptosporangiaceae</taxon>
        <taxon>Sphaerisporangium</taxon>
    </lineage>
</organism>
<gene>
    <name evidence="2" type="ORF">GCM10022226_48590</name>
</gene>
<feature type="region of interest" description="Disordered" evidence="1">
    <location>
        <begin position="1"/>
        <end position="125"/>
    </location>
</feature>
<evidence type="ECO:0000256" key="1">
    <source>
        <dbReference type="SAM" id="MobiDB-lite"/>
    </source>
</evidence>
<sequence>MVLGHRDDETRYGDTRAPVSKCPHSHHPVRVDGNEGPSRGGVAGRLRLKVEGLRDRGPVGEHPLGPPGTHLMGAPVAAHPGEEPDTVREEPLRGQGETVNSAHTGRWSRSEVKARRRRRLSEAEG</sequence>
<comment type="caution">
    <text evidence="2">The sequence shown here is derived from an EMBL/GenBank/DDBJ whole genome shotgun (WGS) entry which is preliminary data.</text>
</comment>
<name>A0ABP7IN41_9ACTN</name>
<dbReference type="EMBL" id="BAAAZR010000017">
    <property type="protein sequence ID" value="GAA3822423.1"/>
    <property type="molecule type" value="Genomic_DNA"/>
</dbReference>
<accession>A0ABP7IN41</accession>
<protein>
    <submittedName>
        <fullName evidence="2">Uncharacterized protein</fullName>
    </submittedName>
</protein>
<evidence type="ECO:0000313" key="2">
    <source>
        <dbReference type="EMBL" id="GAA3822423.1"/>
    </source>
</evidence>
<feature type="compositionally biased region" description="Basic and acidic residues" evidence="1">
    <location>
        <begin position="80"/>
        <end position="92"/>
    </location>
</feature>
<feature type="compositionally biased region" description="Basic and acidic residues" evidence="1">
    <location>
        <begin position="48"/>
        <end position="59"/>
    </location>
</feature>